<proteinExistence type="predicted"/>
<dbReference type="Proteomes" id="UP000799444">
    <property type="component" value="Unassembled WGS sequence"/>
</dbReference>
<sequence>MLAECGTGLKEKMVQAARHGQSWCKLARERPSRLANRGRVRLREAVRMLEGDAWVSREEEAAGLSRIRQHCRDRQPSNGLLWPRCSAYSRRELRWACEMTRAEPLLESRQRGHGRRVRGPAMPPSTPYASVHWITGTGAANQGCPNRPATMLPTNMATQPRLSHRHQPLRRLSKLILQMPLLG</sequence>
<name>A0A9P4R097_9PLEO</name>
<reference evidence="1" key="1">
    <citation type="journal article" date="2020" name="Stud. Mycol.">
        <title>101 Dothideomycetes genomes: a test case for predicting lifestyles and emergence of pathogens.</title>
        <authorList>
            <person name="Haridas S."/>
            <person name="Albert R."/>
            <person name="Binder M."/>
            <person name="Bloem J."/>
            <person name="Labutti K."/>
            <person name="Salamov A."/>
            <person name="Andreopoulos B."/>
            <person name="Baker S."/>
            <person name="Barry K."/>
            <person name="Bills G."/>
            <person name="Bluhm B."/>
            <person name="Cannon C."/>
            <person name="Castanera R."/>
            <person name="Culley D."/>
            <person name="Daum C."/>
            <person name="Ezra D."/>
            <person name="Gonzalez J."/>
            <person name="Henrissat B."/>
            <person name="Kuo A."/>
            <person name="Liang C."/>
            <person name="Lipzen A."/>
            <person name="Lutzoni F."/>
            <person name="Magnuson J."/>
            <person name="Mondo S."/>
            <person name="Nolan M."/>
            <person name="Ohm R."/>
            <person name="Pangilinan J."/>
            <person name="Park H.-J."/>
            <person name="Ramirez L."/>
            <person name="Alfaro M."/>
            <person name="Sun H."/>
            <person name="Tritt A."/>
            <person name="Yoshinaga Y."/>
            <person name="Zwiers L.-H."/>
            <person name="Turgeon B."/>
            <person name="Goodwin S."/>
            <person name="Spatafora J."/>
            <person name="Crous P."/>
            <person name="Grigoriev I."/>
        </authorList>
    </citation>
    <scope>NUCLEOTIDE SEQUENCE</scope>
    <source>
        <strain evidence="1">CBS 125425</strain>
    </source>
</reference>
<accession>A0A9P4R097</accession>
<protein>
    <submittedName>
        <fullName evidence="1">Uncharacterized protein</fullName>
    </submittedName>
</protein>
<dbReference type="EMBL" id="ML996151">
    <property type="protein sequence ID" value="KAF2734151.1"/>
    <property type="molecule type" value="Genomic_DNA"/>
</dbReference>
<dbReference type="AlphaFoldDB" id="A0A9P4R097"/>
<gene>
    <name evidence="1" type="ORF">EJ04DRAFT_523855</name>
</gene>
<evidence type="ECO:0000313" key="2">
    <source>
        <dbReference type="Proteomes" id="UP000799444"/>
    </source>
</evidence>
<evidence type="ECO:0000313" key="1">
    <source>
        <dbReference type="EMBL" id="KAF2734151.1"/>
    </source>
</evidence>
<keyword evidence="2" id="KW-1185">Reference proteome</keyword>
<comment type="caution">
    <text evidence="1">The sequence shown here is derived from an EMBL/GenBank/DDBJ whole genome shotgun (WGS) entry which is preliminary data.</text>
</comment>
<organism evidence="1 2">
    <name type="scientific">Polyplosphaeria fusca</name>
    <dbReference type="NCBI Taxonomy" id="682080"/>
    <lineage>
        <taxon>Eukaryota</taxon>
        <taxon>Fungi</taxon>
        <taxon>Dikarya</taxon>
        <taxon>Ascomycota</taxon>
        <taxon>Pezizomycotina</taxon>
        <taxon>Dothideomycetes</taxon>
        <taxon>Pleosporomycetidae</taxon>
        <taxon>Pleosporales</taxon>
        <taxon>Tetraplosphaeriaceae</taxon>
        <taxon>Polyplosphaeria</taxon>
    </lineage>
</organism>